<evidence type="ECO:0000259" key="9">
    <source>
        <dbReference type="PROSITE" id="PS50011"/>
    </source>
</evidence>
<dbReference type="OrthoDB" id="5979581at2759"/>
<dbReference type="GO" id="GO:0000245">
    <property type="term" value="P:spliceosomal complex assembly"/>
    <property type="evidence" value="ECO:0007669"/>
    <property type="project" value="TreeGrafter"/>
</dbReference>
<dbReference type="EC" id="2.7.11.1" evidence="1"/>
<feature type="domain" description="Protein kinase" evidence="9">
    <location>
        <begin position="29"/>
        <end position="344"/>
    </location>
</feature>
<dbReference type="SMART" id="SM00220">
    <property type="entry name" value="S_TKc"/>
    <property type="match status" value="1"/>
</dbReference>
<dbReference type="Gene3D" id="3.30.200.20">
    <property type="entry name" value="Phosphorylase Kinase, domain 1"/>
    <property type="match status" value="1"/>
</dbReference>
<dbReference type="STRING" id="1095629.A0A0C9X2Y2"/>
<dbReference type="GO" id="GO:0005524">
    <property type="term" value="F:ATP binding"/>
    <property type="evidence" value="ECO:0007669"/>
    <property type="project" value="UniProtKB-KW"/>
</dbReference>
<organism evidence="10 11">
    <name type="scientific">Laccaria amethystina LaAM-08-1</name>
    <dbReference type="NCBI Taxonomy" id="1095629"/>
    <lineage>
        <taxon>Eukaryota</taxon>
        <taxon>Fungi</taxon>
        <taxon>Dikarya</taxon>
        <taxon>Basidiomycota</taxon>
        <taxon>Agaricomycotina</taxon>
        <taxon>Agaricomycetes</taxon>
        <taxon>Agaricomycetidae</taxon>
        <taxon>Agaricales</taxon>
        <taxon>Agaricineae</taxon>
        <taxon>Hydnangiaceae</taxon>
        <taxon>Laccaria</taxon>
    </lineage>
</organism>
<evidence type="ECO:0000313" key="10">
    <source>
        <dbReference type="EMBL" id="KIJ95593.1"/>
    </source>
</evidence>
<dbReference type="GO" id="GO:0050684">
    <property type="term" value="P:regulation of mRNA processing"/>
    <property type="evidence" value="ECO:0007669"/>
    <property type="project" value="TreeGrafter"/>
</dbReference>
<dbReference type="GO" id="GO:0004674">
    <property type="term" value="F:protein serine/threonine kinase activity"/>
    <property type="evidence" value="ECO:0007669"/>
    <property type="project" value="UniProtKB-KW"/>
</dbReference>
<reference evidence="10 11" key="1">
    <citation type="submission" date="2014-04" db="EMBL/GenBank/DDBJ databases">
        <authorList>
            <consortium name="DOE Joint Genome Institute"/>
            <person name="Kuo A."/>
            <person name="Kohler A."/>
            <person name="Nagy L.G."/>
            <person name="Floudas D."/>
            <person name="Copeland A."/>
            <person name="Barry K.W."/>
            <person name="Cichocki N."/>
            <person name="Veneault-Fourrey C."/>
            <person name="LaButti K."/>
            <person name="Lindquist E.A."/>
            <person name="Lipzen A."/>
            <person name="Lundell T."/>
            <person name="Morin E."/>
            <person name="Murat C."/>
            <person name="Sun H."/>
            <person name="Tunlid A."/>
            <person name="Henrissat B."/>
            <person name="Grigoriev I.V."/>
            <person name="Hibbett D.S."/>
            <person name="Martin F."/>
            <person name="Nordberg H.P."/>
            <person name="Cantor M.N."/>
            <person name="Hua S.X."/>
        </authorList>
    </citation>
    <scope>NUCLEOTIDE SEQUENCE [LARGE SCALE GENOMIC DNA]</scope>
    <source>
        <strain evidence="10 11">LaAM-08-1</strain>
    </source>
</reference>
<comment type="catalytic activity">
    <reaction evidence="8">
        <text>L-seryl-[protein] + ATP = O-phospho-L-seryl-[protein] + ADP + H(+)</text>
        <dbReference type="Rhea" id="RHEA:17989"/>
        <dbReference type="Rhea" id="RHEA-COMP:9863"/>
        <dbReference type="Rhea" id="RHEA-COMP:11604"/>
        <dbReference type="ChEBI" id="CHEBI:15378"/>
        <dbReference type="ChEBI" id="CHEBI:29999"/>
        <dbReference type="ChEBI" id="CHEBI:30616"/>
        <dbReference type="ChEBI" id="CHEBI:83421"/>
        <dbReference type="ChEBI" id="CHEBI:456216"/>
        <dbReference type="EC" id="2.7.11.1"/>
    </reaction>
</comment>
<protein>
    <recommendedName>
        <fullName evidence="1">non-specific serine/threonine protein kinase</fullName>
        <ecNumber evidence="1">2.7.11.1</ecNumber>
    </recommendedName>
</protein>
<evidence type="ECO:0000256" key="2">
    <source>
        <dbReference type="ARBA" id="ARBA00022527"/>
    </source>
</evidence>
<accession>A0A0C9X2Y2</accession>
<dbReference type="SUPFAM" id="SSF56112">
    <property type="entry name" value="Protein kinase-like (PK-like)"/>
    <property type="match status" value="1"/>
</dbReference>
<dbReference type="AlphaFoldDB" id="A0A0C9X2Y2"/>
<keyword evidence="3" id="KW-0808">Transferase</keyword>
<dbReference type="PANTHER" id="PTHR47634">
    <property type="entry name" value="PROTEIN KINASE DOMAIN-CONTAINING PROTEIN-RELATED"/>
    <property type="match status" value="1"/>
</dbReference>
<dbReference type="EMBL" id="KN838750">
    <property type="protein sequence ID" value="KIJ95593.1"/>
    <property type="molecule type" value="Genomic_DNA"/>
</dbReference>
<name>A0A0C9X2Y2_9AGAR</name>
<keyword evidence="4" id="KW-0547">Nucleotide-binding</keyword>
<dbReference type="PANTHER" id="PTHR47634:SF9">
    <property type="entry name" value="PROTEIN KINASE DOMAIN-CONTAINING PROTEIN-RELATED"/>
    <property type="match status" value="1"/>
</dbReference>
<keyword evidence="6" id="KW-0067">ATP-binding</keyword>
<dbReference type="Pfam" id="PF00069">
    <property type="entry name" value="Pkinase"/>
    <property type="match status" value="1"/>
</dbReference>
<evidence type="ECO:0000256" key="5">
    <source>
        <dbReference type="ARBA" id="ARBA00022777"/>
    </source>
</evidence>
<keyword evidence="5" id="KW-0418">Kinase</keyword>
<dbReference type="InterPro" id="IPR051334">
    <property type="entry name" value="SRPK"/>
</dbReference>
<sequence length="355" mass="39330">MSLFPEEQLDSPLGYFSAQQGQTLKDGTWTITRKLGWGPRSSTWLVIDKNDQHRALKILTAAATADPNFKNERHFVLKAMKAISDGVPELLETFEEKDEQGRRHFCLLFRLLGPSVEDLRRGNAYHGKNLPVHIVQKVISDITDRLANLATQNIIHGAVTPDNFLFFSVQRGEDVRKAFAKVPTDKPVKIQGSDGVSYPTVKSQPIPNHYTWKSEADDIAYTIFSLANFAHARQTTATTLDTPKNIQPPEALTGGKIDLNSDIWALGCTTYLLLTGKPLFAESYVAPPVKVAQETLGKLESLLIESGNVTEKDLASTAKFLRMCLSVKIANRATALELLEGGWIYKSGCACGWRD</sequence>
<dbReference type="Gene3D" id="1.10.510.10">
    <property type="entry name" value="Transferase(Phosphotransferase) domain 1"/>
    <property type="match status" value="1"/>
</dbReference>
<evidence type="ECO:0000256" key="1">
    <source>
        <dbReference type="ARBA" id="ARBA00012513"/>
    </source>
</evidence>
<keyword evidence="11" id="KW-1185">Reference proteome</keyword>
<dbReference type="HOGENOM" id="CLU_000288_81_13_1"/>
<proteinExistence type="predicted"/>
<reference evidence="11" key="2">
    <citation type="submission" date="2015-01" db="EMBL/GenBank/DDBJ databases">
        <title>Evolutionary Origins and Diversification of the Mycorrhizal Mutualists.</title>
        <authorList>
            <consortium name="DOE Joint Genome Institute"/>
            <consortium name="Mycorrhizal Genomics Consortium"/>
            <person name="Kohler A."/>
            <person name="Kuo A."/>
            <person name="Nagy L.G."/>
            <person name="Floudas D."/>
            <person name="Copeland A."/>
            <person name="Barry K.W."/>
            <person name="Cichocki N."/>
            <person name="Veneault-Fourrey C."/>
            <person name="LaButti K."/>
            <person name="Lindquist E.A."/>
            <person name="Lipzen A."/>
            <person name="Lundell T."/>
            <person name="Morin E."/>
            <person name="Murat C."/>
            <person name="Riley R."/>
            <person name="Ohm R."/>
            <person name="Sun H."/>
            <person name="Tunlid A."/>
            <person name="Henrissat B."/>
            <person name="Grigoriev I.V."/>
            <person name="Hibbett D.S."/>
            <person name="Martin F."/>
        </authorList>
    </citation>
    <scope>NUCLEOTIDE SEQUENCE [LARGE SCALE GENOMIC DNA]</scope>
    <source>
        <strain evidence="11">LaAM-08-1</strain>
    </source>
</reference>
<evidence type="ECO:0000256" key="6">
    <source>
        <dbReference type="ARBA" id="ARBA00022840"/>
    </source>
</evidence>
<dbReference type="Proteomes" id="UP000054477">
    <property type="component" value="Unassembled WGS sequence"/>
</dbReference>
<comment type="catalytic activity">
    <reaction evidence="7">
        <text>L-threonyl-[protein] + ATP = O-phospho-L-threonyl-[protein] + ADP + H(+)</text>
        <dbReference type="Rhea" id="RHEA:46608"/>
        <dbReference type="Rhea" id="RHEA-COMP:11060"/>
        <dbReference type="Rhea" id="RHEA-COMP:11605"/>
        <dbReference type="ChEBI" id="CHEBI:15378"/>
        <dbReference type="ChEBI" id="CHEBI:30013"/>
        <dbReference type="ChEBI" id="CHEBI:30616"/>
        <dbReference type="ChEBI" id="CHEBI:61977"/>
        <dbReference type="ChEBI" id="CHEBI:456216"/>
        <dbReference type="EC" id="2.7.11.1"/>
    </reaction>
</comment>
<evidence type="ECO:0000256" key="4">
    <source>
        <dbReference type="ARBA" id="ARBA00022741"/>
    </source>
</evidence>
<dbReference type="PROSITE" id="PS50011">
    <property type="entry name" value="PROTEIN_KINASE_DOM"/>
    <property type="match status" value="1"/>
</dbReference>
<dbReference type="InterPro" id="IPR011009">
    <property type="entry name" value="Kinase-like_dom_sf"/>
</dbReference>
<evidence type="ECO:0000313" key="11">
    <source>
        <dbReference type="Proteomes" id="UP000054477"/>
    </source>
</evidence>
<gene>
    <name evidence="10" type="ORF">K443DRAFT_682905</name>
</gene>
<keyword evidence="2" id="KW-0723">Serine/threonine-protein kinase</keyword>
<dbReference type="InterPro" id="IPR000719">
    <property type="entry name" value="Prot_kinase_dom"/>
</dbReference>
<evidence type="ECO:0000256" key="7">
    <source>
        <dbReference type="ARBA" id="ARBA00047899"/>
    </source>
</evidence>
<evidence type="ECO:0000256" key="3">
    <source>
        <dbReference type="ARBA" id="ARBA00022679"/>
    </source>
</evidence>
<evidence type="ECO:0000256" key="8">
    <source>
        <dbReference type="ARBA" id="ARBA00048679"/>
    </source>
</evidence>